<dbReference type="PRINTS" id="PR00622">
    <property type="entry name" value="HISTONEH3"/>
</dbReference>
<dbReference type="GO" id="GO:0000786">
    <property type="term" value="C:nucleosome"/>
    <property type="evidence" value="ECO:0007669"/>
    <property type="project" value="UniProtKB-KW"/>
</dbReference>
<accession>A0AAD7GTJ8</accession>
<dbReference type="EMBL" id="JARKIE010000009">
    <property type="protein sequence ID" value="KAJ7705046.1"/>
    <property type="molecule type" value="Genomic_DNA"/>
</dbReference>
<gene>
    <name evidence="6" type="ORF">B0H17DRAFT_883997</name>
</gene>
<dbReference type="SMART" id="SM00428">
    <property type="entry name" value="H3"/>
    <property type="match status" value="1"/>
</dbReference>
<name>A0AAD7GTJ8_MYCRO</name>
<keyword evidence="4" id="KW-0238">DNA-binding</keyword>
<dbReference type="Gene3D" id="1.10.20.10">
    <property type="entry name" value="Histone, subunit A"/>
    <property type="match status" value="1"/>
</dbReference>
<keyword evidence="4" id="KW-0544">Nucleosome core</keyword>
<evidence type="ECO:0000313" key="7">
    <source>
        <dbReference type="Proteomes" id="UP001221757"/>
    </source>
</evidence>
<keyword evidence="7" id="KW-1185">Reference proteome</keyword>
<organism evidence="6 7">
    <name type="scientific">Mycena rosella</name>
    <name type="common">Pink bonnet</name>
    <name type="synonym">Agaricus rosellus</name>
    <dbReference type="NCBI Taxonomy" id="1033263"/>
    <lineage>
        <taxon>Eukaryota</taxon>
        <taxon>Fungi</taxon>
        <taxon>Dikarya</taxon>
        <taxon>Basidiomycota</taxon>
        <taxon>Agaricomycotina</taxon>
        <taxon>Agaricomycetes</taxon>
        <taxon>Agaricomycetidae</taxon>
        <taxon>Agaricales</taxon>
        <taxon>Marasmiineae</taxon>
        <taxon>Mycenaceae</taxon>
        <taxon>Mycena</taxon>
    </lineage>
</organism>
<proteinExistence type="inferred from homology"/>
<evidence type="ECO:0000256" key="1">
    <source>
        <dbReference type="ARBA" id="ARBA00004286"/>
    </source>
</evidence>
<dbReference type="GO" id="GO:0003677">
    <property type="term" value="F:DNA binding"/>
    <property type="evidence" value="ECO:0007669"/>
    <property type="project" value="InterPro"/>
</dbReference>
<feature type="non-terminal residue" evidence="6">
    <location>
        <position position="60"/>
    </location>
</feature>
<keyword evidence="3" id="KW-0158">Chromosome</keyword>
<dbReference type="InterPro" id="IPR000164">
    <property type="entry name" value="Histone_H3/CENP-A"/>
</dbReference>
<dbReference type="Proteomes" id="UP001221757">
    <property type="component" value="Unassembled WGS sequence"/>
</dbReference>
<sequence>YRFCPGTIALREIWRYQKSTKLLIHKLPFQHIVREIARDFKTDLHFQSSAMMALQEAAEA</sequence>
<dbReference type="InterPro" id="IPR009072">
    <property type="entry name" value="Histone-fold"/>
</dbReference>
<dbReference type="Pfam" id="PF00125">
    <property type="entry name" value="Histone"/>
    <property type="match status" value="1"/>
</dbReference>
<reference evidence="6" key="1">
    <citation type="submission" date="2023-03" db="EMBL/GenBank/DDBJ databases">
        <title>Massive genome expansion in bonnet fungi (Mycena s.s.) driven by repeated elements and novel gene families across ecological guilds.</title>
        <authorList>
            <consortium name="Lawrence Berkeley National Laboratory"/>
            <person name="Harder C.B."/>
            <person name="Miyauchi S."/>
            <person name="Viragh M."/>
            <person name="Kuo A."/>
            <person name="Thoen E."/>
            <person name="Andreopoulos B."/>
            <person name="Lu D."/>
            <person name="Skrede I."/>
            <person name="Drula E."/>
            <person name="Henrissat B."/>
            <person name="Morin E."/>
            <person name="Kohler A."/>
            <person name="Barry K."/>
            <person name="LaButti K."/>
            <person name="Morin E."/>
            <person name="Salamov A."/>
            <person name="Lipzen A."/>
            <person name="Mereny Z."/>
            <person name="Hegedus B."/>
            <person name="Baldrian P."/>
            <person name="Stursova M."/>
            <person name="Weitz H."/>
            <person name="Taylor A."/>
            <person name="Grigoriev I.V."/>
            <person name="Nagy L.G."/>
            <person name="Martin F."/>
            <person name="Kauserud H."/>
        </authorList>
    </citation>
    <scope>NUCLEOTIDE SEQUENCE</scope>
    <source>
        <strain evidence="6">CBHHK067</strain>
    </source>
</reference>
<dbReference type="InterPro" id="IPR007125">
    <property type="entry name" value="H2A/H2B/H3"/>
</dbReference>
<comment type="similarity">
    <text evidence="2">Belongs to the histone H3 family.</text>
</comment>
<dbReference type="GO" id="GO:0046982">
    <property type="term" value="F:protein heterodimerization activity"/>
    <property type="evidence" value="ECO:0007669"/>
    <property type="project" value="InterPro"/>
</dbReference>
<comment type="subcellular location">
    <subcellularLocation>
        <location evidence="1">Chromosome</location>
    </subcellularLocation>
</comment>
<protein>
    <submittedName>
        <fullName evidence="6">Histone-fold-containing protein</fullName>
    </submittedName>
</protein>
<evidence type="ECO:0000313" key="6">
    <source>
        <dbReference type="EMBL" id="KAJ7705046.1"/>
    </source>
</evidence>
<evidence type="ECO:0000256" key="4">
    <source>
        <dbReference type="ARBA" id="ARBA00023269"/>
    </source>
</evidence>
<dbReference type="PANTHER" id="PTHR11426">
    <property type="entry name" value="HISTONE H3"/>
    <property type="match status" value="1"/>
</dbReference>
<comment type="caution">
    <text evidence="6">The sequence shown here is derived from an EMBL/GenBank/DDBJ whole genome shotgun (WGS) entry which is preliminary data.</text>
</comment>
<evidence type="ECO:0000256" key="2">
    <source>
        <dbReference type="ARBA" id="ARBA00010343"/>
    </source>
</evidence>
<dbReference type="AlphaFoldDB" id="A0AAD7GTJ8"/>
<dbReference type="SUPFAM" id="SSF47113">
    <property type="entry name" value="Histone-fold"/>
    <property type="match status" value="1"/>
</dbReference>
<feature type="non-terminal residue" evidence="6">
    <location>
        <position position="1"/>
    </location>
</feature>
<evidence type="ECO:0000259" key="5">
    <source>
        <dbReference type="Pfam" id="PF00125"/>
    </source>
</evidence>
<feature type="domain" description="Core Histone H2A/H2B/H3" evidence="5">
    <location>
        <begin position="5"/>
        <end position="60"/>
    </location>
</feature>
<dbReference type="GO" id="GO:0030527">
    <property type="term" value="F:structural constituent of chromatin"/>
    <property type="evidence" value="ECO:0007669"/>
    <property type="project" value="InterPro"/>
</dbReference>
<evidence type="ECO:0000256" key="3">
    <source>
        <dbReference type="ARBA" id="ARBA00022454"/>
    </source>
</evidence>